<protein>
    <submittedName>
        <fullName evidence="2">Uncharacterized protein</fullName>
    </submittedName>
</protein>
<feature type="transmembrane region" description="Helical" evidence="1">
    <location>
        <begin position="153"/>
        <end position="169"/>
    </location>
</feature>
<keyword evidence="1" id="KW-1133">Transmembrane helix</keyword>
<evidence type="ECO:0000256" key="1">
    <source>
        <dbReference type="SAM" id="Phobius"/>
    </source>
</evidence>
<reference evidence="3" key="1">
    <citation type="submission" date="2017-09" db="EMBL/GenBank/DDBJ databases">
        <title>Depth-based differentiation of microbial function through sediment-hosted aquifers and enrichment of novel symbionts in the deep terrestrial subsurface.</title>
        <authorList>
            <person name="Probst A.J."/>
            <person name="Ladd B."/>
            <person name="Jarett J.K."/>
            <person name="Geller-Mcgrath D.E."/>
            <person name="Sieber C.M.K."/>
            <person name="Emerson J.B."/>
            <person name="Anantharaman K."/>
            <person name="Thomas B.C."/>
            <person name="Malmstrom R."/>
            <person name="Stieglmeier M."/>
            <person name="Klingl A."/>
            <person name="Woyke T."/>
            <person name="Ryan C.M."/>
            <person name="Banfield J.F."/>
        </authorList>
    </citation>
    <scope>NUCLEOTIDE SEQUENCE [LARGE SCALE GENOMIC DNA]</scope>
</reference>
<organism evidence="2 3">
    <name type="scientific">Candidatus Portnoybacteria bacterium CG_4_10_14_0_2_um_filter_39_11</name>
    <dbReference type="NCBI Taxonomy" id="1974797"/>
    <lineage>
        <taxon>Bacteria</taxon>
        <taxon>Candidatus Portnoyibacteriota</taxon>
    </lineage>
</organism>
<evidence type="ECO:0000313" key="3">
    <source>
        <dbReference type="Proteomes" id="UP000231071"/>
    </source>
</evidence>
<dbReference type="AlphaFoldDB" id="A0A2M7UK67"/>
<keyword evidence="1" id="KW-0812">Transmembrane</keyword>
<comment type="caution">
    <text evidence="2">The sequence shown here is derived from an EMBL/GenBank/DDBJ whole genome shotgun (WGS) entry which is preliminary data.</text>
</comment>
<feature type="transmembrane region" description="Helical" evidence="1">
    <location>
        <begin position="20"/>
        <end position="37"/>
    </location>
</feature>
<keyword evidence="1" id="KW-0472">Membrane</keyword>
<dbReference type="Proteomes" id="UP000231071">
    <property type="component" value="Unassembled WGS sequence"/>
</dbReference>
<feature type="transmembrane region" description="Helical" evidence="1">
    <location>
        <begin position="44"/>
        <end position="61"/>
    </location>
</feature>
<feature type="transmembrane region" description="Helical" evidence="1">
    <location>
        <begin position="111"/>
        <end position="133"/>
    </location>
</feature>
<dbReference type="EMBL" id="PFOI01000008">
    <property type="protein sequence ID" value="PIZ71618.1"/>
    <property type="molecule type" value="Genomic_DNA"/>
</dbReference>
<proteinExistence type="predicted"/>
<sequence length="178" mass="19950">MFLFVANLGLAKIGLANSAWQILIPILLALAIFVYSVSLGRNRILALLLSTYVALAVVKAIPWPMFRLDNPSVGLKIVVMLAIIFFIFIFMPNSALGDTLGLGYKKVRTALMWLFVFALLQLGLFASIILSFLPTDNLTKVPDMVKQVFVRPEAAFIWLVLPMLVIMLYRKKKSKFRG</sequence>
<gene>
    <name evidence="2" type="ORF">COY09_00370</name>
</gene>
<accession>A0A2M7UK67</accession>
<evidence type="ECO:0000313" key="2">
    <source>
        <dbReference type="EMBL" id="PIZ71618.1"/>
    </source>
</evidence>
<name>A0A2M7UK67_9BACT</name>